<comment type="caution">
    <text evidence="2">The sequence shown here is derived from an EMBL/GenBank/DDBJ whole genome shotgun (WGS) entry which is preliminary data.</text>
</comment>
<dbReference type="EMBL" id="PDOC01000002">
    <property type="protein sequence ID" value="PIL46439.1"/>
    <property type="molecule type" value="Genomic_DNA"/>
</dbReference>
<feature type="chain" id="PRO_5013587233" description="Lipoprotein" evidence="1">
    <location>
        <begin position="20"/>
        <end position="191"/>
    </location>
</feature>
<dbReference type="RefSeq" id="WP_099787328.1">
    <property type="nucleotide sequence ID" value="NZ_JBHLYV010000001.1"/>
</dbReference>
<dbReference type="OrthoDB" id="8924315at2"/>
<organism evidence="2 3">
    <name type="scientific">Massilia eurypsychrophila</name>
    <dbReference type="NCBI Taxonomy" id="1485217"/>
    <lineage>
        <taxon>Bacteria</taxon>
        <taxon>Pseudomonadati</taxon>
        <taxon>Pseudomonadota</taxon>
        <taxon>Betaproteobacteria</taxon>
        <taxon>Burkholderiales</taxon>
        <taxon>Oxalobacteraceae</taxon>
        <taxon>Telluria group</taxon>
        <taxon>Massilia</taxon>
    </lineage>
</organism>
<dbReference type="PROSITE" id="PS51257">
    <property type="entry name" value="PROKAR_LIPOPROTEIN"/>
    <property type="match status" value="1"/>
</dbReference>
<sequence length="191" mass="19464">MKRLTLRSSVALACALSLAACGGNDGNLQLAGAVYGVTKTGLVLINKNNGEKLPVEPGQSIFAFTKLLSNDENFEVDIFSSPDNAVCSVANGKGATGSFSINSVVVNCIINTHALGGTVSGLDTNGLVLVNGADKIEVKAGATSFSLTKVAEGSPYGVTILTQPASRTCRIVDGVGTVGKTDITNIQVICS</sequence>
<accession>A0A2G8TKF0</accession>
<dbReference type="AlphaFoldDB" id="A0A2G8TKF0"/>
<keyword evidence="3" id="KW-1185">Reference proteome</keyword>
<keyword evidence="1" id="KW-0732">Signal</keyword>
<proteinExistence type="predicted"/>
<dbReference type="Proteomes" id="UP000230390">
    <property type="component" value="Unassembled WGS sequence"/>
</dbReference>
<evidence type="ECO:0000313" key="3">
    <source>
        <dbReference type="Proteomes" id="UP000230390"/>
    </source>
</evidence>
<evidence type="ECO:0000313" key="2">
    <source>
        <dbReference type="EMBL" id="PIL46439.1"/>
    </source>
</evidence>
<evidence type="ECO:0000256" key="1">
    <source>
        <dbReference type="SAM" id="SignalP"/>
    </source>
</evidence>
<reference evidence="2 3" key="1">
    <citation type="submission" date="2017-10" db="EMBL/GenBank/DDBJ databases">
        <title>Massilia psychrophilum sp. nov., a novel purple-pigmented bacterium isolated from Tianshan glacier, Xinjiang Municipality, China.</title>
        <authorList>
            <person name="Wang H."/>
        </authorList>
    </citation>
    <scope>NUCLEOTIDE SEQUENCE [LARGE SCALE GENOMIC DNA]</scope>
    <source>
        <strain evidence="2 3">JCM 30074</strain>
    </source>
</reference>
<protein>
    <recommendedName>
        <fullName evidence="4">Lipoprotein</fullName>
    </recommendedName>
</protein>
<gene>
    <name evidence="2" type="ORF">CR105_05065</name>
</gene>
<feature type="signal peptide" evidence="1">
    <location>
        <begin position="1"/>
        <end position="19"/>
    </location>
</feature>
<evidence type="ECO:0008006" key="4">
    <source>
        <dbReference type="Google" id="ProtNLM"/>
    </source>
</evidence>
<name>A0A2G8TKF0_9BURK</name>